<sequence>MKFKHVLCSLLIIFYSSISFADDGYTISELREYFKDNGFQAIVGLVHAGHSAEEWKETEILDEMTEMGSEETVDIQWKSRPFLEKNKLRISTSTVYAHIENAPLTTDVDGTYSCLGAASGDTLVLKLKDSRYFTYTWSCGSGGCGFWVDFIEKDFGELSDVCFK</sequence>
<feature type="chain" id="PRO_5004194887" description="Ig-like domain-containing protein" evidence="1">
    <location>
        <begin position="22"/>
        <end position="164"/>
    </location>
</feature>
<gene>
    <name evidence="2" type="ORF">RED65_10869</name>
</gene>
<accession>Q1N5Q2</accession>
<keyword evidence="1" id="KW-0732">Signal</keyword>
<name>Q1N5Q2_9GAMM</name>
<dbReference type="HOGENOM" id="CLU_1685154_0_0_6"/>
<dbReference type="RefSeq" id="WP_007017310.1">
    <property type="nucleotide sequence ID" value="NZ_CH724113.1"/>
</dbReference>
<feature type="signal peptide" evidence="1">
    <location>
        <begin position="1"/>
        <end position="21"/>
    </location>
</feature>
<dbReference type="Proteomes" id="UP000004263">
    <property type="component" value="Unassembled WGS sequence"/>
</dbReference>
<dbReference type="EMBL" id="AAQH01000001">
    <property type="protein sequence ID" value="EAT13890.1"/>
    <property type="molecule type" value="Genomic_DNA"/>
</dbReference>
<reference evidence="2 3" key="1">
    <citation type="submission" date="2006-03" db="EMBL/GenBank/DDBJ databases">
        <authorList>
            <person name="Pinhassi J."/>
            <person name="Pedros-Alio C."/>
            <person name="Ferriera S."/>
            <person name="Johnson J."/>
            <person name="Kravitz S."/>
            <person name="Halpern A."/>
            <person name="Remington K."/>
            <person name="Beeson K."/>
            <person name="Tran B."/>
            <person name="Rogers Y.-H."/>
            <person name="Friedman R."/>
            <person name="Venter J.C."/>
        </authorList>
    </citation>
    <scope>NUCLEOTIDE SEQUENCE [LARGE SCALE GENOMIC DNA]</scope>
    <source>
        <strain evidence="2 3">RED65</strain>
    </source>
</reference>
<protein>
    <recommendedName>
        <fullName evidence="4">Ig-like domain-containing protein</fullName>
    </recommendedName>
</protein>
<evidence type="ECO:0008006" key="4">
    <source>
        <dbReference type="Google" id="ProtNLM"/>
    </source>
</evidence>
<evidence type="ECO:0000313" key="3">
    <source>
        <dbReference type="Proteomes" id="UP000004263"/>
    </source>
</evidence>
<dbReference type="AlphaFoldDB" id="Q1N5Q2"/>
<evidence type="ECO:0000256" key="1">
    <source>
        <dbReference type="SAM" id="SignalP"/>
    </source>
</evidence>
<proteinExistence type="predicted"/>
<dbReference type="STRING" id="207949.RED65_10869"/>
<organism evidence="2 3">
    <name type="scientific">Bermanella marisrubri</name>
    <dbReference type="NCBI Taxonomy" id="207949"/>
    <lineage>
        <taxon>Bacteria</taxon>
        <taxon>Pseudomonadati</taxon>
        <taxon>Pseudomonadota</taxon>
        <taxon>Gammaproteobacteria</taxon>
        <taxon>Oceanospirillales</taxon>
        <taxon>Oceanospirillaceae</taxon>
        <taxon>Bermanella</taxon>
    </lineage>
</organism>
<comment type="caution">
    <text evidence="2">The sequence shown here is derived from an EMBL/GenBank/DDBJ whole genome shotgun (WGS) entry which is preliminary data.</text>
</comment>
<evidence type="ECO:0000313" key="2">
    <source>
        <dbReference type="EMBL" id="EAT13890.1"/>
    </source>
</evidence>
<keyword evidence="3" id="KW-1185">Reference proteome</keyword>